<evidence type="ECO:0000256" key="5">
    <source>
        <dbReference type="ARBA" id="ARBA00022840"/>
    </source>
</evidence>
<sequence length="574" mass="62814">MGTLDRLLRDRLAPAFAAVAGRPADPSLRRSQHADFQADGALALARALGRNPRDIAAEVVQRARLADLCKTVEIAGAGFINLTVADDAVAALLADMGRDERLGVKAAEVPETVVIDYSAPNVAKEMHVGHLPSTVIGDAAARLLDWLGHRVVKANHLGDWGTPFGMLIEHLLDIGEAEAAHELSLGDLNAFYRAARSKFDADEAFKERARNRVVALQGGDERTIRLWRLLVDESEKYFLAVYERLDVCLTEKDFFGESFYNDMLVPVVGELDRLGLLRESDGAQVVFPAGFTNRDGNPLPLIVRKSDGGFGYGATDLAAIRYRTRELHATRLLYVIGLPQRQHLEMVFEVAREAGWLSPPARAQHVGFGSVLGPDGKIFRSRSGETVKLADLVDEAVARATTLIEEKNPDLDEATKANVARMVGVGAIKYADLSSDRTRDHVFDWARMLSFDGNTAPYLQYARARILSIFRRGGVTPVRDLARITVTEPAERALAIELLAFEGVVTEVAESLDFHKLAGYLHQVATAFTAFYENCPVLRAEGEVRESRLALSDLTARVLGRGLGLLGIGAPDRM</sequence>
<dbReference type="Gene3D" id="3.40.50.620">
    <property type="entry name" value="HUPs"/>
    <property type="match status" value="1"/>
</dbReference>
<dbReference type="SUPFAM" id="SSF55190">
    <property type="entry name" value="Arginyl-tRNA synthetase (ArgRS), N-terminal 'additional' domain"/>
    <property type="match status" value="1"/>
</dbReference>
<name>A0ABQ4CDG8_9ACTN</name>
<evidence type="ECO:0000256" key="8">
    <source>
        <dbReference type="ARBA" id="ARBA00049339"/>
    </source>
</evidence>
<evidence type="ECO:0000256" key="1">
    <source>
        <dbReference type="ARBA" id="ARBA00005594"/>
    </source>
</evidence>
<comment type="subunit">
    <text evidence="9">Monomer.</text>
</comment>
<dbReference type="SMART" id="SM00836">
    <property type="entry name" value="DALR_1"/>
    <property type="match status" value="1"/>
</dbReference>
<evidence type="ECO:0000256" key="9">
    <source>
        <dbReference type="HAMAP-Rule" id="MF_00123"/>
    </source>
</evidence>
<dbReference type="Pfam" id="PF05746">
    <property type="entry name" value="DALR_1"/>
    <property type="match status" value="1"/>
</dbReference>
<feature type="domain" description="DALR anticodon binding" evidence="11">
    <location>
        <begin position="459"/>
        <end position="574"/>
    </location>
</feature>
<comment type="catalytic activity">
    <reaction evidence="8 9">
        <text>tRNA(Arg) + L-arginine + ATP = L-arginyl-tRNA(Arg) + AMP + diphosphate</text>
        <dbReference type="Rhea" id="RHEA:20301"/>
        <dbReference type="Rhea" id="RHEA-COMP:9658"/>
        <dbReference type="Rhea" id="RHEA-COMP:9673"/>
        <dbReference type="ChEBI" id="CHEBI:30616"/>
        <dbReference type="ChEBI" id="CHEBI:32682"/>
        <dbReference type="ChEBI" id="CHEBI:33019"/>
        <dbReference type="ChEBI" id="CHEBI:78442"/>
        <dbReference type="ChEBI" id="CHEBI:78513"/>
        <dbReference type="ChEBI" id="CHEBI:456215"/>
        <dbReference type="EC" id="6.1.1.19"/>
    </reaction>
</comment>
<reference evidence="13 14" key="1">
    <citation type="submission" date="2021-01" db="EMBL/GenBank/DDBJ databases">
        <title>Whole genome shotgun sequence of Asanoa iriomotensis NBRC 100142.</title>
        <authorList>
            <person name="Komaki H."/>
            <person name="Tamura T."/>
        </authorList>
    </citation>
    <scope>NUCLEOTIDE SEQUENCE [LARGE SCALE GENOMIC DNA]</scope>
    <source>
        <strain evidence="13 14">NBRC 100142</strain>
    </source>
</reference>
<keyword evidence="3 9" id="KW-0436">Ligase</keyword>
<dbReference type="Pfam" id="PF00750">
    <property type="entry name" value="tRNA-synt_1d"/>
    <property type="match status" value="1"/>
</dbReference>
<dbReference type="HAMAP" id="MF_00123">
    <property type="entry name" value="Arg_tRNA_synth"/>
    <property type="match status" value="1"/>
</dbReference>
<accession>A0ABQ4CDG8</accession>
<dbReference type="InterPro" id="IPR036695">
    <property type="entry name" value="Arg-tRNA-synth_N_sf"/>
</dbReference>
<keyword evidence="4 9" id="KW-0547">Nucleotide-binding</keyword>
<feature type="short sequence motif" description="'HIGH' region" evidence="9">
    <location>
        <begin position="120"/>
        <end position="130"/>
    </location>
</feature>
<dbReference type="InterPro" id="IPR009080">
    <property type="entry name" value="tRNAsynth_Ia_anticodon-bd"/>
</dbReference>
<dbReference type="InterPro" id="IPR035684">
    <property type="entry name" value="ArgRS_core"/>
</dbReference>
<evidence type="ECO:0000256" key="2">
    <source>
        <dbReference type="ARBA" id="ARBA00022490"/>
    </source>
</evidence>
<organism evidence="13 14">
    <name type="scientific">Asanoa iriomotensis</name>
    <dbReference type="NCBI Taxonomy" id="234613"/>
    <lineage>
        <taxon>Bacteria</taxon>
        <taxon>Bacillati</taxon>
        <taxon>Actinomycetota</taxon>
        <taxon>Actinomycetes</taxon>
        <taxon>Micromonosporales</taxon>
        <taxon>Micromonosporaceae</taxon>
        <taxon>Asanoa</taxon>
    </lineage>
</organism>
<evidence type="ECO:0000256" key="10">
    <source>
        <dbReference type="RuleBase" id="RU363038"/>
    </source>
</evidence>
<dbReference type="EC" id="6.1.1.19" evidence="9"/>
<dbReference type="InterPro" id="IPR005148">
    <property type="entry name" value="Arg-tRNA-synth_N"/>
</dbReference>
<gene>
    <name evidence="13" type="primary">argS_1</name>
    <name evidence="9" type="synonym">argS</name>
    <name evidence="13" type="ORF">Air01nite_69100</name>
</gene>
<dbReference type="GO" id="GO:0016874">
    <property type="term" value="F:ligase activity"/>
    <property type="evidence" value="ECO:0007669"/>
    <property type="project" value="UniProtKB-KW"/>
</dbReference>
<evidence type="ECO:0000256" key="3">
    <source>
        <dbReference type="ARBA" id="ARBA00022598"/>
    </source>
</evidence>
<dbReference type="InterPro" id="IPR008909">
    <property type="entry name" value="DALR_anticod-bd"/>
</dbReference>
<dbReference type="PRINTS" id="PR01038">
    <property type="entry name" value="TRNASYNTHARG"/>
</dbReference>
<dbReference type="InterPro" id="IPR014729">
    <property type="entry name" value="Rossmann-like_a/b/a_fold"/>
</dbReference>
<dbReference type="PANTHER" id="PTHR11956">
    <property type="entry name" value="ARGINYL-TRNA SYNTHETASE"/>
    <property type="match status" value="1"/>
</dbReference>
<proteinExistence type="inferred from homology"/>
<dbReference type="InterPro" id="IPR001412">
    <property type="entry name" value="aa-tRNA-synth_I_CS"/>
</dbReference>
<dbReference type="Pfam" id="PF03485">
    <property type="entry name" value="Arg_tRNA_synt_N"/>
    <property type="match status" value="1"/>
</dbReference>
<dbReference type="EMBL" id="BONC01000077">
    <property type="protein sequence ID" value="GIF60815.1"/>
    <property type="molecule type" value="Genomic_DNA"/>
</dbReference>
<evidence type="ECO:0000256" key="7">
    <source>
        <dbReference type="ARBA" id="ARBA00023146"/>
    </source>
</evidence>
<evidence type="ECO:0000256" key="4">
    <source>
        <dbReference type="ARBA" id="ARBA00022741"/>
    </source>
</evidence>
<dbReference type="Gene3D" id="3.30.1360.70">
    <property type="entry name" value="Arginyl tRNA synthetase N-terminal domain"/>
    <property type="match status" value="1"/>
</dbReference>
<evidence type="ECO:0000256" key="6">
    <source>
        <dbReference type="ARBA" id="ARBA00022917"/>
    </source>
</evidence>
<keyword evidence="14" id="KW-1185">Reference proteome</keyword>
<keyword evidence="7 9" id="KW-0030">Aminoacyl-tRNA synthetase</keyword>
<evidence type="ECO:0000259" key="12">
    <source>
        <dbReference type="SMART" id="SM01016"/>
    </source>
</evidence>
<comment type="caution">
    <text evidence="13">The sequence shown here is derived from an EMBL/GenBank/DDBJ whole genome shotgun (WGS) entry which is preliminary data.</text>
</comment>
<evidence type="ECO:0000313" key="14">
    <source>
        <dbReference type="Proteomes" id="UP000624325"/>
    </source>
</evidence>
<dbReference type="SMART" id="SM01016">
    <property type="entry name" value="Arg_tRNA_synt_N"/>
    <property type="match status" value="1"/>
</dbReference>
<keyword evidence="2 9" id="KW-0963">Cytoplasm</keyword>
<dbReference type="Proteomes" id="UP000624325">
    <property type="component" value="Unassembled WGS sequence"/>
</dbReference>
<keyword evidence="6 9" id="KW-0648">Protein biosynthesis</keyword>
<dbReference type="SUPFAM" id="SSF47323">
    <property type="entry name" value="Anticodon-binding domain of a subclass of class I aminoacyl-tRNA synthetases"/>
    <property type="match status" value="1"/>
</dbReference>
<dbReference type="PANTHER" id="PTHR11956:SF5">
    <property type="entry name" value="ARGININE--TRNA LIGASE, CYTOPLASMIC"/>
    <property type="match status" value="1"/>
</dbReference>
<dbReference type="CDD" id="cd07956">
    <property type="entry name" value="Anticodon_Ia_Arg"/>
    <property type="match status" value="1"/>
</dbReference>
<evidence type="ECO:0000259" key="11">
    <source>
        <dbReference type="SMART" id="SM00836"/>
    </source>
</evidence>
<evidence type="ECO:0000313" key="13">
    <source>
        <dbReference type="EMBL" id="GIF60815.1"/>
    </source>
</evidence>
<dbReference type="Gene3D" id="1.10.730.10">
    <property type="entry name" value="Isoleucyl-tRNA Synthetase, Domain 1"/>
    <property type="match status" value="1"/>
</dbReference>
<dbReference type="SUPFAM" id="SSF52374">
    <property type="entry name" value="Nucleotidylyl transferase"/>
    <property type="match status" value="1"/>
</dbReference>
<keyword evidence="5 9" id="KW-0067">ATP-binding</keyword>
<protein>
    <recommendedName>
        <fullName evidence="9">Arginine--tRNA ligase</fullName>
        <ecNumber evidence="9">6.1.1.19</ecNumber>
    </recommendedName>
    <alternativeName>
        <fullName evidence="9">Arginyl-tRNA synthetase</fullName>
        <shortName evidence="9">ArgRS</shortName>
    </alternativeName>
</protein>
<dbReference type="NCBIfam" id="TIGR00456">
    <property type="entry name" value="argS"/>
    <property type="match status" value="1"/>
</dbReference>
<dbReference type="CDD" id="cd00671">
    <property type="entry name" value="ArgRS_core"/>
    <property type="match status" value="1"/>
</dbReference>
<dbReference type="InterPro" id="IPR001278">
    <property type="entry name" value="Arg-tRNA-ligase"/>
</dbReference>
<comment type="similarity">
    <text evidence="1 9 10">Belongs to the class-I aminoacyl-tRNA synthetase family.</text>
</comment>
<dbReference type="PROSITE" id="PS00178">
    <property type="entry name" value="AA_TRNA_LIGASE_I"/>
    <property type="match status" value="1"/>
</dbReference>
<comment type="subcellular location">
    <subcellularLocation>
        <location evidence="9">Cytoplasm</location>
    </subcellularLocation>
</comment>
<feature type="domain" description="Arginyl tRNA synthetase N-terminal" evidence="12">
    <location>
        <begin position="6"/>
        <end position="84"/>
    </location>
</feature>
<dbReference type="RefSeq" id="WP_203707628.1">
    <property type="nucleotide sequence ID" value="NZ_BAAALU010000007.1"/>
</dbReference>